<dbReference type="EMBL" id="NIRR01000015">
    <property type="protein sequence ID" value="OWP63133.1"/>
    <property type="molecule type" value="Genomic_DNA"/>
</dbReference>
<proteinExistence type="predicted"/>
<dbReference type="Pfam" id="PF07784">
    <property type="entry name" value="DUF1622"/>
    <property type="match status" value="1"/>
</dbReference>
<evidence type="ECO:0000313" key="3">
    <source>
        <dbReference type="EMBL" id="OWP63133.1"/>
    </source>
</evidence>
<organism evidence="3 4">
    <name type="scientific">Hymenobacter amundsenii</name>
    <dbReference type="NCBI Taxonomy" id="2006685"/>
    <lineage>
        <taxon>Bacteria</taxon>
        <taxon>Pseudomonadati</taxon>
        <taxon>Bacteroidota</taxon>
        <taxon>Cytophagia</taxon>
        <taxon>Cytophagales</taxon>
        <taxon>Hymenobacteraceae</taxon>
        <taxon>Hymenobacter</taxon>
    </lineage>
</organism>
<feature type="region of interest" description="Disordered" evidence="1">
    <location>
        <begin position="124"/>
        <end position="153"/>
    </location>
</feature>
<keyword evidence="4" id="KW-1185">Reference proteome</keyword>
<feature type="compositionally biased region" description="Low complexity" evidence="1">
    <location>
        <begin position="138"/>
        <end position="153"/>
    </location>
</feature>
<sequence>MPDVMLPHVSDTYTQVEEAVVHVVLWLKLGAEAVGAGIIVLGILVGGYLFAKALASRRTADFTAIRLTLARYLALALEFQLGADILSTTIAPSWEQIGKLGAIAVIRTALNYFLSREMKDEHRAAAEHHVQRQARQQESPAEAADAPEPRAAG</sequence>
<keyword evidence="2" id="KW-0472">Membrane</keyword>
<dbReference type="AlphaFoldDB" id="A0A246FNF7"/>
<evidence type="ECO:0000256" key="1">
    <source>
        <dbReference type="SAM" id="MobiDB-lite"/>
    </source>
</evidence>
<accession>A0A246FNF7</accession>
<dbReference type="InterPro" id="IPR012427">
    <property type="entry name" value="DUF1622"/>
</dbReference>
<evidence type="ECO:0000256" key="2">
    <source>
        <dbReference type="SAM" id="Phobius"/>
    </source>
</evidence>
<name>A0A246FNF7_9BACT</name>
<reference evidence="3 4" key="1">
    <citation type="submission" date="2017-06" db="EMBL/GenBank/DDBJ databases">
        <title>Hymenobacter amundsenii sp. nov. isolated from regoliths in Antarctica.</title>
        <authorList>
            <person name="Sedlacek I."/>
            <person name="Kralova S."/>
            <person name="Pantucek R."/>
            <person name="Svec P."/>
            <person name="Holochova P."/>
            <person name="Stankova E."/>
            <person name="Vrbovska V."/>
            <person name="Busse H.-J."/>
        </authorList>
    </citation>
    <scope>NUCLEOTIDE SEQUENCE [LARGE SCALE GENOMIC DNA]</scope>
    <source>
        <strain evidence="3 4">CCM 8682</strain>
    </source>
</reference>
<dbReference type="PANTHER" id="PTHR38468">
    <property type="entry name" value="SLL0939 PROTEIN"/>
    <property type="match status" value="1"/>
</dbReference>
<dbReference type="OrthoDB" id="9812897at2"/>
<keyword evidence="2" id="KW-1133">Transmembrane helix</keyword>
<evidence type="ECO:0008006" key="5">
    <source>
        <dbReference type="Google" id="ProtNLM"/>
    </source>
</evidence>
<protein>
    <recommendedName>
        <fullName evidence="5">DUF1622 domain-containing protein</fullName>
    </recommendedName>
</protein>
<feature type="transmembrane region" description="Helical" evidence="2">
    <location>
        <begin position="33"/>
        <end position="51"/>
    </location>
</feature>
<dbReference type="Proteomes" id="UP000197277">
    <property type="component" value="Unassembled WGS sequence"/>
</dbReference>
<evidence type="ECO:0000313" key="4">
    <source>
        <dbReference type="Proteomes" id="UP000197277"/>
    </source>
</evidence>
<gene>
    <name evidence="3" type="ORF">CDA63_10580</name>
</gene>
<comment type="caution">
    <text evidence="3">The sequence shown here is derived from an EMBL/GenBank/DDBJ whole genome shotgun (WGS) entry which is preliminary data.</text>
</comment>
<dbReference type="PANTHER" id="PTHR38468:SF1">
    <property type="entry name" value="SLL0939 PROTEIN"/>
    <property type="match status" value="1"/>
</dbReference>
<keyword evidence="2" id="KW-0812">Transmembrane</keyword>